<name>A0A0K8U9P8_BACLA</name>
<dbReference type="EMBL" id="GDHF01028922">
    <property type="protein sequence ID" value="JAI23392.1"/>
    <property type="molecule type" value="Transcribed_RNA"/>
</dbReference>
<organism evidence="1">
    <name type="scientific">Bactrocera latifrons</name>
    <name type="common">Malaysian fruit fly</name>
    <name type="synonym">Chaetodacus latifrons</name>
    <dbReference type="NCBI Taxonomy" id="174628"/>
    <lineage>
        <taxon>Eukaryota</taxon>
        <taxon>Metazoa</taxon>
        <taxon>Ecdysozoa</taxon>
        <taxon>Arthropoda</taxon>
        <taxon>Hexapoda</taxon>
        <taxon>Insecta</taxon>
        <taxon>Pterygota</taxon>
        <taxon>Neoptera</taxon>
        <taxon>Endopterygota</taxon>
        <taxon>Diptera</taxon>
        <taxon>Brachycera</taxon>
        <taxon>Muscomorpha</taxon>
        <taxon>Tephritoidea</taxon>
        <taxon>Tephritidae</taxon>
        <taxon>Bactrocera</taxon>
        <taxon>Bactrocera</taxon>
    </lineage>
</organism>
<proteinExistence type="predicted"/>
<protein>
    <submittedName>
        <fullName evidence="1">Uncharacterized protein</fullName>
    </submittedName>
</protein>
<sequence>LVQNSFKIGSFCVDAALPAQFPSIEGGTEVILPPLPPKNACFSSESYSKIYDSSPVITLFKNLKVTFVRVQIFLTHFHLPQFLDISEYFWDQLRSHLVHVLVL</sequence>
<gene>
    <name evidence="1" type="ORF">c2_g1_i1</name>
</gene>
<evidence type="ECO:0000313" key="1">
    <source>
        <dbReference type="EMBL" id="JAI23392.1"/>
    </source>
</evidence>
<reference evidence="1" key="1">
    <citation type="submission" date="2015-06" db="EMBL/GenBank/DDBJ databases">
        <authorList>
            <person name="Hoefler B.C."/>
            <person name="Straight P.D."/>
        </authorList>
    </citation>
    <scope>NUCLEOTIDE SEQUENCE</scope>
</reference>
<feature type="non-terminal residue" evidence="1">
    <location>
        <position position="1"/>
    </location>
</feature>
<feature type="non-terminal residue" evidence="1">
    <location>
        <position position="103"/>
    </location>
</feature>
<dbReference type="AlphaFoldDB" id="A0A0K8U9P8"/>
<accession>A0A0K8U9P8</accession>